<evidence type="ECO:0000313" key="3">
    <source>
        <dbReference type="Proteomes" id="UP000799428"/>
    </source>
</evidence>
<dbReference type="AlphaFoldDB" id="A0A6G1KMW0"/>
<evidence type="ECO:0000256" key="1">
    <source>
        <dbReference type="SAM" id="MobiDB-lite"/>
    </source>
</evidence>
<accession>A0A6G1KMW0</accession>
<feature type="compositionally biased region" description="Polar residues" evidence="1">
    <location>
        <begin position="11"/>
        <end position="49"/>
    </location>
</feature>
<dbReference type="EMBL" id="MU005765">
    <property type="protein sequence ID" value="KAF2713973.1"/>
    <property type="molecule type" value="Genomic_DNA"/>
</dbReference>
<feature type="compositionally biased region" description="Low complexity" evidence="1">
    <location>
        <begin position="118"/>
        <end position="128"/>
    </location>
</feature>
<dbReference type="Proteomes" id="UP000799428">
    <property type="component" value="Unassembled WGS sequence"/>
</dbReference>
<reference evidence="2" key="1">
    <citation type="journal article" date="2020" name="Stud. Mycol.">
        <title>101 Dothideomycetes genomes: a test case for predicting lifestyles and emergence of pathogens.</title>
        <authorList>
            <person name="Haridas S."/>
            <person name="Albert R."/>
            <person name="Binder M."/>
            <person name="Bloem J."/>
            <person name="Labutti K."/>
            <person name="Salamov A."/>
            <person name="Andreopoulos B."/>
            <person name="Baker S."/>
            <person name="Barry K."/>
            <person name="Bills G."/>
            <person name="Bluhm B."/>
            <person name="Cannon C."/>
            <person name="Castanera R."/>
            <person name="Culley D."/>
            <person name="Daum C."/>
            <person name="Ezra D."/>
            <person name="Gonzalez J."/>
            <person name="Henrissat B."/>
            <person name="Kuo A."/>
            <person name="Liang C."/>
            <person name="Lipzen A."/>
            <person name="Lutzoni F."/>
            <person name="Magnuson J."/>
            <person name="Mondo S."/>
            <person name="Nolan M."/>
            <person name="Ohm R."/>
            <person name="Pangilinan J."/>
            <person name="Park H.-J."/>
            <person name="Ramirez L."/>
            <person name="Alfaro M."/>
            <person name="Sun H."/>
            <person name="Tritt A."/>
            <person name="Yoshinaga Y."/>
            <person name="Zwiers L.-H."/>
            <person name="Turgeon B."/>
            <person name="Goodwin S."/>
            <person name="Spatafora J."/>
            <person name="Crous P."/>
            <person name="Grigoriev I."/>
        </authorList>
    </citation>
    <scope>NUCLEOTIDE SEQUENCE</scope>
    <source>
        <strain evidence="2">CBS 279.74</strain>
    </source>
</reference>
<feature type="compositionally biased region" description="Low complexity" evidence="1">
    <location>
        <begin position="138"/>
        <end position="154"/>
    </location>
</feature>
<proteinExistence type="predicted"/>
<feature type="region of interest" description="Disordered" evidence="1">
    <location>
        <begin position="1"/>
        <end position="51"/>
    </location>
</feature>
<sequence length="312" mass="33821">MYVTGKRQCPSYPQRTPRASQHRSSAANVDTITQSPETPASMSTTSAPVKTSVRARVKTGLERIWRWMRKAPSVVASELCFCCCCCCCCEGTDTENGDVNERTALLEDPDADPDARLRQQAQQARQEQPGPNSSLDGAAPGPSTSSMTAPSSSSIHNDETLVESSPARSDVTARYNPIQEANQAQTSGSGTGPDSYYHMPPQSSPTGSVVTVMYSPMRTPTPDSTANVGPLSIRSPSASPAPSNATVLVHRVFRCNHVHFDLLNENESEECNLVFRTQEELDNHMRNCSCMSGALPVRVDAREAASKQVFHR</sequence>
<protein>
    <submittedName>
        <fullName evidence="2">Uncharacterized protein</fullName>
    </submittedName>
</protein>
<feature type="compositionally biased region" description="Polar residues" evidence="1">
    <location>
        <begin position="179"/>
        <end position="188"/>
    </location>
</feature>
<keyword evidence="3" id="KW-1185">Reference proteome</keyword>
<organism evidence="2 3">
    <name type="scientific">Pleomassaria siparia CBS 279.74</name>
    <dbReference type="NCBI Taxonomy" id="1314801"/>
    <lineage>
        <taxon>Eukaryota</taxon>
        <taxon>Fungi</taxon>
        <taxon>Dikarya</taxon>
        <taxon>Ascomycota</taxon>
        <taxon>Pezizomycotina</taxon>
        <taxon>Dothideomycetes</taxon>
        <taxon>Pleosporomycetidae</taxon>
        <taxon>Pleosporales</taxon>
        <taxon>Pleomassariaceae</taxon>
        <taxon>Pleomassaria</taxon>
    </lineage>
</organism>
<evidence type="ECO:0000313" key="2">
    <source>
        <dbReference type="EMBL" id="KAF2713973.1"/>
    </source>
</evidence>
<feature type="region of interest" description="Disordered" evidence="1">
    <location>
        <begin position="106"/>
        <end position="204"/>
    </location>
</feature>
<name>A0A6G1KMW0_9PLEO</name>
<gene>
    <name evidence="2" type="ORF">K504DRAFT_151912</name>
</gene>